<sequence length="81" mass="9081">MLIDCAVVVTCFDAEIDRRNFLLSIFDTEIAANNESVFIIGSLRNQGKFQQVPLGFDGSIKYSNMWVNKLRDADALARHGT</sequence>
<evidence type="ECO:0000313" key="2">
    <source>
        <dbReference type="Proteomes" id="UP001620626"/>
    </source>
</evidence>
<dbReference type="Proteomes" id="UP001620626">
    <property type="component" value="Unassembled WGS sequence"/>
</dbReference>
<organism evidence="1 2">
    <name type="scientific">Heterodera trifolii</name>
    <dbReference type="NCBI Taxonomy" id="157864"/>
    <lineage>
        <taxon>Eukaryota</taxon>
        <taxon>Metazoa</taxon>
        <taxon>Ecdysozoa</taxon>
        <taxon>Nematoda</taxon>
        <taxon>Chromadorea</taxon>
        <taxon>Rhabditida</taxon>
        <taxon>Tylenchina</taxon>
        <taxon>Tylenchomorpha</taxon>
        <taxon>Tylenchoidea</taxon>
        <taxon>Heteroderidae</taxon>
        <taxon>Heteroderinae</taxon>
        <taxon>Heterodera</taxon>
    </lineage>
</organism>
<name>A0ABD2MC22_9BILA</name>
<protein>
    <submittedName>
        <fullName evidence="1">Uncharacterized protein</fullName>
    </submittedName>
</protein>
<reference evidence="1 2" key="1">
    <citation type="submission" date="2024-10" db="EMBL/GenBank/DDBJ databases">
        <authorList>
            <person name="Kim D."/>
        </authorList>
    </citation>
    <scope>NUCLEOTIDE SEQUENCE [LARGE SCALE GENOMIC DNA]</scope>
    <source>
        <strain evidence="1">BH-2024</strain>
    </source>
</reference>
<keyword evidence="2" id="KW-1185">Reference proteome</keyword>
<gene>
    <name evidence="1" type="ORF">niasHT_000364</name>
</gene>
<proteinExistence type="predicted"/>
<dbReference type="AlphaFoldDB" id="A0ABD2MC22"/>
<evidence type="ECO:0000313" key="1">
    <source>
        <dbReference type="EMBL" id="KAL3125092.1"/>
    </source>
</evidence>
<comment type="caution">
    <text evidence="1">The sequence shown here is derived from an EMBL/GenBank/DDBJ whole genome shotgun (WGS) entry which is preliminary data.</text>
</comment>
<dbReference type="EMBL" id="JBICBT010000051">
    <property type="protein sequence ID" value="KAL3125092.1"/>
    <property type="molecule type" value="Genomic_DNA"/>
</dbReference>
<accession>A0ABD2MC22</accession>